<comment type="caution">
    <text evidence="1">The sequence shown here is derived from an EMBL/GenBank/DDBJ whole genome shotgun (WGS) entry which is preliminary data.</text>
</comment>
<accession>A0ABV1BKW1</accession>
<reference evidence="1 2" key="1">
    <citation type="submission" date="2024-03" db="EMBL/GenBank/DDBJ databases">
        <title>Human intestinal bacterial collection.</title>
        <authorList>
            <person name="Pauvert C."/>
            <person name="Hitch T.C.A."/>
            <person name="Clavel T."/>
        </authorList>
    </citation>
    <scope>NUCLEOTIDE SEQUENCE [LARGE SCALE GENOMIC DNA]</scope>
    <source>
        <strain evidence="1 2">CLA-JM-H16</strain>
    </source>
</reference>
<proteinExistence type="predicted"/>
<dbReference type="EMBL" id="JBBMEJ010000056">
    <property type="protein sequence ID" value="MEQ2372582.1"/>
    <property type="molecule type" value="Genomic_DNA"/>
</dbReference>
<evidence type="ECO:0000313" key="2">
    <source>
        <dbReference type="Proteomes" id="UP001473063"/>
    </source>
</evidence>
<sequence length="84" mass="9778">MYRFSKNEKDILKSAYKNLAENSEHRNTFLMKNSELAVYINALRSLAREGYIEPISDNFFDDTLSLKYEFNLTLKGEFAAESLV</sequence>
<protein>
    <submittedName>
        <fullName evidence="1">Uncharacterized protein</fullName>
    </submittedName>
</protein>
<keyword evidence="2" id="KW-1185">Reference proteome</keyword>
<organism evidence="1 2">
    <name type="scientific">Blautia aquisgranensis</name>
    <dbReference type="NCBI Taxonomy" id="3133153"/>
    <lineage>
        <taxon>Bacteria</taxon>
        <taxon>Bacillati</taxon>
        <taxon>Bacillota</taxon>
        <taxon>Clostridia</taxon>
        <taxon>Lachnospirales</taxon>
        <taxon>Lachnospiraceae</taxon>
        <taxon>Blautia</taxon>
    </lineage>
</organism>
<name>A0ABV1BKW1_9FIRM</name>
<evidence type="ECO:0000313" key="1">
    <source>
        <dbReference type="EMBL" id="MEQ2372582.1"/>
    </source>
</evidence>
<dbReference type="RefSeq" id="WP_147419238.1">
    <property type="nucleotide sequence ID" value="NZ_JBBMEJ010000056.1"/>
</dbReference>
<dbReference type="Proteomes" id="UP001473063">
    <property type="component" value="Unassembled WGS sequence"/>
</dbReference>
<gene>
    <name evidence="1" type="ORF">WMO28_17030</name>
</gene>